<dbReference type="AlphaFoldDB" id="A0A2P2JM44"/>
<dbReference type="EMBL" id="GGEC01014052">
    <property type="protein sequence ID" value="MBW94535.1"/>
    <property type="molecule type" value="Transcribed_RNA"/>
</dbReference>
<sequence>MHYKKHYIAKHYHFFIKVLCNLKPLLALSI</sequence>
<name>A0A2P2JM44_RHIMU</name>
<protein>
    <submittedName>
        <fullName evidence="1">Uncharacterized protein</fullName>
    </submittedName>
</protein>
<accession>A0A2P2JM44</accession>
<evidence type="ECO:0000313" key="1">
    <source>
        <dbReference type="EMBL" id="MBW94535.1"/>
    </source>
</evidence>
<proteinExistence type="predicted"/>
<organism evidence="1">
    <name type="scientific">Rhizophora mucronata</name>
    <name type="common">Asiatic mangrove</name>
    <dbReference type="NCBI Taxonomy" id="61149"/>
    <lineage>
        <taxon>Eukaryota</taxon>
        <taxon>Viridiplantae</taxon>
        <taxon>Streptophyta</taxon>
        <taxon>Embryophyta</taxon>
        <taxon>Tracheophyta</taxon>
        <taxon>Spermatophyta</taxon>
        <taxon>Magnoliopsida</taxon>
        <taxon>eudicotyledons</taxon>
        <taxon>Gunneridae</taxon>
        <taxon>Pentapetalae</taxon>
        <taxon>rosids</taxon>
        <taxon>fabids</taxon>
        <taxon>Malpighiales</taxon>
        <taxon>Rhizophoraceae</taxon>
        <taxon>Rhizophora</taxon>
    </lineage>
</organism>
<reference evidence="1" key="1">
    <citation type="submission" date="2018-02" db="EMBL/GenBank/DDBJ databases">
        <title>Rhizophora mucronata_Transcriptome.</title>
        <authorList>
            <person name="Meera S.P."/>
            <person name="Sreeshan A."/>
            <person name="Augustine A."/>
        </authorList>
    </citation>
    <scope>NUCLEOTIDE SEQUENCE</scope>
    <source>
        <tissue evidence="1">Leaf</tissue>
    </source>
</reference>